<reference evidence="2 3" key="1">
    <citation type="journal article" date="2017" name="Curr. Biol.">
        <title>Genome architecture and evolution of a unichromosomal asexual nematode.</title>
        <authorList>
            <person name="Fradin H."/>
            <person name="Zegar C."/>
            <person name="Gutwein M."/>
            <person name="Lucas J."/>
            <person name="Kovtun M."/>
            <person name="Corcoran D."/>
            <person name="Baugh L.R."/>
            <person name="Kiontke K."/>
            <person name="Gunsalus K."/>
            <person name="Fitch D.H."/>
            <person name="Piano F."/>
        </authorList>
    </citation>
    <scope>NUCLEOTIDE SEQUENCE [LARGE SCALE GENOMIC DNA]</scope>
    <source>
        <strain evidence="2">PF1309</strain>
    </source>
</reference>
<dbReference type="PANTHER" id="PTHR21523:SF10">
    <property type="entry name" value="MLT-TEN (MLT-10) RELATED"/>
    <property type="match status" value="1"/>
</dbReference>
<dbReference type="InterPro" id="IPR006954">
    <property type="entry name" value="Mlt-10-like"/>
</dbReference>
<evidence type="ECO:0000313" key="2">
    <source>
        <dbReference type="EMBL" id="PAV90359.1"/>
    </source>
</evidence>
<dbReference type="AlphaFoldDB" id="A0A2A2LVX2"/>
<feature type="coiled-coil region" evidence="1">
    <location>
        <begin position="211"/>
        <end position="245"/>
    </location>
</feature>
<gene>
    <name evidence="2" type="ORF">WR25_22089</name>
</gene>
<dbReference type="PANTHER" id="PTHR21523">
    <property type="match status" value="1"/>
</dbReference>
<dbReference type="EMBL" id="LIAE01006381">
    <property type="protein sequence ID" value="PAV90359.1"/>
    <property type="molecule type" value="Genomic_DNA"/>
</dbReference>
<comment type="caution">
    <text evidence="2">The sequence shown here is derived from an EMBL/GenBank/DDBJ whole genome shotgun (WGS) entry which is preliminary data.</text>
</comment>
<name>A0A2A2LVX2_9BILA</name>
<evidence type="ECO:0000256" key="1">
    <source>
        <dbReference type="SAM" id="Coils"/>
    </source>
</evidence>
<sequence>MKRPVFHFSSISGFNIYFSSANTQFEIIEEIRSGKIKDDLKPFINETAVRILYANRQKWNETEDGQIIRDEDVLAEEEGINEARFDGRKTMIKVTWDAGRQLAEHWLQQGLSSLLSVIATNKMNGMPRIEQKKHFNCSKKAKTVKEHAKCVVGLLKIRDEEQRRKSVMRSTGWPTNFLGIVSRQKYELLDERPRGAMAMVARQLTNTVRLIKKKSGRAKSWRNAIDEIKEEVRRMKKKRRARKALHNRFSTFANLMKQIKNLAFYLGMDDLIEDEEELDEKTAESTMKPEQKAVLNQECVLGVKIGLAMNGVNVSNFDNRNINFISPRIMSLIPEHMKNDTISLFSPSILSLHEDGDELEKKLSLNRAMQLFEETGQEHWLNFVIEASGVSDAVEMIRRAELEQERQEMMEKFKDNEGRPLYMTKENVSEVLGRFEKKKIDTLEELNRRIDHQQMSSLNSSGYAVLTPDQIHLLYGPSSPFNDTRVIQHLLQIDRKKVPRLLEETIHKLASEEIQFKSSIRHDIILQFLAFMPIINAPNVASQPLILSPPEPVRPLPAHLVKPGSVCIHSKSLCIEVCPPSISPNHSFIYYDSVQFWLAREYCSPQSSLPVGEADRQSVSQPSHKQAQTTTTSALLVLFKF</sequence>
<dbReference type="OrthoDB" id="5917548at2759"/>
<dbReference type="Pfam" id="PF04870">
    <property type="entry name" value="Moulting_cycle"/>
    <property type="match status" value="1"/>
</dbReference>
<accession>A0A2A2LVX2</accession>
<organism evidence="2 3">
    <name type="scientific">Diploscapter pachys</name>
    <dbReference type="NCBI Taxonomy" id="2018661"/>
    <lineage>
        <taxon>Eukaryota</taxon>
        <taxon>Metazoa</taxon>
        <taxon>Ecdysozoa</taxon>
        <taxon>Nematoda</taxon>
        <taxon>Chromadorea</taxon>
        <taxon>Rhabditida</taxon>
        <taxon>Rhabditina</taxon>
        <taxon>Rhabditomorpha</taxon>
        <taxon>Rhabditoidea</taxon>
        <taxon>Rhabditidae</taxon>
        <taxon>Diploscapter</taxon>
    </lineage>
</organism>
<evidence type="ECO:0000313" key="3">
    <source>
        <dbReference type="Proteomes" id="UP000218231"/>
    </source>
</evidence>
<proteinExistence type="predicted"/>
<dbReference type="STRING" id="2018661.A0A2A2LVX2"/>
<keyword evidence="1" id="KW-0175">Coiled coil</keyword>
<protein>
    <submittedName>
        <fullName evidence="2">Uncharacterized protein</fullName>
    </submittedName>
</protein>
<dbReference type="Proteomes" id="UP000218231">
    <property type="component" value="Unassembled WGS sequence"/>
</dbReference>
<keyword evidence="3" id="KW-1185">Reference proteome</keyword>